<keyword evidence="2" id="KW-0732">Signal</keyword>
<name>A0A848H176_9BURK</name>
<proteinExistence type="inferred from homology"/>
<evidence type="ECO:0000313" key="3">
    <source>
        <dbReference type="EMBL" id="NML44736.1"/>
    </source>
</evidence>
<feature type="chain" id="PRO_5032880333" evidence="2">
    <location>
        <begin position="25"/>
        <end position="324"/>
    </location>
</feature>
<dbReference type="Proteomes" id="UP000541185">
    <property type="component" value="Unassembled WGS sequence"/>
</dbReference>
<dbReference type="AlphaFoldDB" id="A0A848H176"/>
<reference evidence="3 4" key="1">
    <citation type="submission" date="2020-04" db="EMBL/GenBank/DDBJ databases">
        <title>Ramlibacter sp. G-1-2-2 isolated from soil.</title>
        <authorList>
            <person name="Dahal R.H."/>
        </authorList>
    </citation>
    <scope>NUCLEOTIDE SEQUENCE [LARGE SCALE GENOMIC DNA]</scope>
    <source>
        <strain evidence="3 4">G-1-2-2</strain>
    </source>
</reference>
<dbReference type="InterPro" id="IPR005064">
    <property type="entry name" value="BUG"/>
</dbReference>
<accession>A0A848H176</accession>
<gene>
    <name evidence="3" type="ORF">HHL11_13305</name>
</gene>
<dbReference type="InterPro" id="IPR042100">
    <property type="entry name" value="Bug_dom1"/>
</dbReference>
<dbReference type="RefSeq" id="WP_169418843.1">
    <property type="nucleotide sequence ID" value="NZ_JABBFX010000001.1"/>
</dbReference>
<feature type="signal peptide" evidence="2">
    <location>
        <begin position="1"/>
        <end position="24"/>
    </location>
</feature>
<comment type="caution">
    <text evidence="3">The sequence shown here is derived from an EMBL/GenBank/DDBJ whole genome shotgun (WGS) entry which is preliminary data.</text>
</comment>
<dbReference type="PANTHER" id="PTHR42928">
    <property type="entry name" value="TRICARBOXYLATE-BINDING PROTEIN"/>
    <property type="match status" value="1"/>
</dbReference>
<keyword evidence="4" id="KW-1185">Reference proteome</keyword>
<comment type="similarity">
    <text evidence="1">Belongs to the UPF0065 (bug) family.</text>
</comment>
<dbReference type="Gene3D" id="3.40.190.150">
    <property type="entry name" value="Bordetella uptake gene, domain 1"/>
    <property type="match status" value="1"/>
</dbReference>
<evidence type="ECO:0000256" key="2">
    <source>
        <dbReference type="SAM" id="SignalP"/>
    </source>
</evidence>
<dbReference type="Pfam" id="PF03401">
    <property type="entry name" value="TctC"/>
    <property type="match status" value="1"/>
</dbReference>
<dbReference type="Gene3D" id="3.40.190.10">
    <property type="entry name" value="Periplasmic binding protein-like II"/>
    <property type="match status" value="1"/>
</dbReference>
<evidence type="ECO:0000256" key="1">
    <source>
        <dbReference type="ARBA" id="ARBA00006987"/>
    </source>
</evidence>
<dbReference type="SUPFAM" id="SSF53850">
    <property type="entry name" value="Periplasmic binding protein-like II"/>
    <property type="match status" value="1"/>
</dbReference>
<dbReference type="PANTHER" id="PTHR42928:SF5">
    <property type="entry name" value="BLR1237 PROTEIN"/>
    <property type="match status" value="1"/>
</dbReference>
<organism evidence="3 4">
    <name type="scientific">Ramlibacter agri</name>
    <dbReference type="NCBI Taxonomy" id="2728837"/>
    <lineage>
        <taxon>Bacteria</taxon>
        <taxon>Pseudomonadati</taxon>
        <taxon>Pseudomonadota</taxon>
        <taxon>Betaproteobacteria</taxon>
        <taxon>Burkholderiales</taxon>
        <taxon>Comamonadaceae</taxon>
        <taxon>Ramlibacter</taxon>
    </lineage>
</organism>
<dbReference type="PIRSF" id="PIRSF017082">
    <property type="entry name" value="YflP"/>
    <property type="match status" value="1"/>
</dbReference>
<dbReference type="CDD" id="cd13579">
    <property type="entry name" value="PBP2_Bug_NagM"/>
    <property type="match status" value="1"/>
</dbReference>
<evidence type="ECO:0000313" key="4">
    <source>
        <dbReference type="Proteomes" id="UP000541185"/>
    </source>
</evidence>
<dbReference type="EMBL" id="JABBFX010000001">
    <property type="protein sequence ID" value="NML44736.1"/>
    <property type="molecule type" value="Genomic_DNA"/>
</dbReference>
<sequence length="324" mass="34464">MRFFRALQSGLAGLALGFSFAAHAQGETIRLLVGFPPGGSTDTIARVLADKLSATLKQPVLVENKPGAGGRIAAQLLKASAPDGLTYMVAPNATPVFQQLLYPTSVLRYDMLQDFAPVAVVASYPLALAVGTQMPVKNAVEYVQWLKAHPKDTSFGSAGAGGQTHFSGMQFGKAAGVEMQVVPYRGNGPLITDLLGGQVPAGVMTASDVLPHLKGGKVRVLGVFGAKRSPLLPDVPTLMEQGIAVDTGDAWTAFWAPAKTPPVQLDRMQRALQFALGLPEVREQLSKLSLSPDYRPAKEMDALQRKELAYWGPIIKSSGFTPEQ</sequence>
<protein>
    <submittedName>
        <fullName evidence="3">ABC transporter substrate-binding protein</fullName>
    </submittedName>
</protein>